<dbReference type="InterPro" id="IPR005467">
    <property type="entry name" value="His_kinase_dom"/>
</dbReference>
<evidence type="ECO:0000256" key="5">
    <source>
        <dbReference type="ARBA" id="ARBA00017322"/>
    </source>
</evidence>
<evidence type="ECO:0000256" key="14">
    <source>
        <dbReference type="ARBA" id="ARBA00024827"/>
    </source>
</evidence>
<evidence type="ECO:0000256" key="1">
    <source>
        <dbReference type="ARBA" id="ARBA00000085"/>
    </source>
</evidence>
<dbReference type="InterPro" id="IPR011006">
    <property type="entry name" value="CheY-like_superfamily"/>
</dbReference>
<name>A0A1V0BCA8_9BURK</name>
<evidence type="ECO:0000313" key="21">
    <source>
        <dbReference type="Proteomes" id="UP000242792"/>
    </source>
</evidence>
<dbReference type="SMART" id="SM00448">
    <property type="entry name" value="REC"/>
    <property type="match status" value="1"/>
</dbReference>
<feature type="coiled-coil region" evidence="17">
    <location>
        <begin position="133"/>
        <end position="167"/>
    </location>
</feature>
<dbReference type="EMBL" id="CP020121">
    <property type="protein sequence ID" value="AQZ97578.1"/>
    <property type="molecule type" value="Genomic_DNA"/>
</dbReference>
<keyword evidence="11" id="KW-0408">Iron</keyword>
<dbReference type="InterPro" id="IPR050482">
    <property type="entry name" value="Sensor_HK_TwoCompSys"/>
</dbReference>
<keyword evidence="16" id="KW-0597">Phosphoprotein</keyword>
<dbReference type="RefSeq" id="WP_054065964.1">
    <property type="nucleotide sequence ID" value="NZ_CP020121.1"/>
</dbReference>
<dbReference type="PANTHER" id="PTHR24421">
    <property type="entry name" value="NITRATE/NITRITE SENSOR PROTEIN NARX-RELATED"/>
    <property type="match status" value="1"/>
</dbReference>
<dbReference type="GO" id="GO:0000155">
    <property type="term" value="F:phosphorelay sensor kinase activity"/>
    <property type="evidence" value="ECO:0007669"/>
    <property type="project" value="InterPro"/>
</dbReference>
<evidence type="ECO:0000256" key="7">
    <source>
        <dbReference type="ARBA" id="ARBA00022490"/>
    </source>
</evidence>
<dbReference type="OrthoDB" id="9782588at2"/>
<evidence type="ECO:0000256" key="10">
    <source>
        <dbReference type="ARBA" id="ARBA00022777"/>
    </source>
</evidence>
<comment type="cofactor">
    <cofactor evidence="2">
        <name>[4Fe-4S] cluster</name>
        <dbReference type="ChEBI" id="CHEBI:49883"/>
    </cofactor>
</comment>
<evidence type="ECO:0000256" key="9">
    <source>
        <dbReference type="ARBA" id="ARBA00022723"/>
    </source>
</evidence>
<feature type="domain" description="Histidine kinase" evidence="18">
    <location>
        <begin position="276"/>
        <end position="362"/>
    </location>
</feature>
<dbReference type="InterPro" id="IPR003594">
    <property type="entry name" value="HATPase_dom"/>
</dbReference>
<gene>
    <name evidence="20" type="ORF">B5M06_04170</name>
</gene>
<dbReference type="Proteomes" id="UP000242792">
    <property type="component" value="Chromosome"/>
</dbReference>
<keyword evidence="6" id="KW-0004">4Fe-4S</keyword>
<protein>
    <recommendedName>
        <fullName evidence="5">Oxygen sensor histidine kinase NreB</fullName>
        <ecNumber evidence="4">2.7.13.3</ecNumber>
    </recommendedName>
    <alternativeName>
        <fullName evidence="15">Nitrogen regulation protein B</fullName>
    </alternativeName>
</protein>
<evidence type="ECO:0000256" key="8">
    <source>
        <dbReference type="ARBA" id="ARBA00022679"/>
    </source>
</evidence>
<comment type="catalytic activity">
    <reaction evidence="1">
        <text>ATP + protein L-histidine = ADP + protein N-phospho-L-histidine.</text>
        <dbReference type="EC" id="2.7.13.3"/>
    </reaction>
</comment>
<reference evidence="20 21" key="1">
    <citation type="submission" date="2017-03" db="EMBL/GenBank/DDBJ databases">
        <title>Rapid Whole Genome Sequencing of Comamonas kerstersii Causing Continuous ambulatory Peritoneal Dialysis-Associated Peritonitis.</title>
        <authorList>
            <person name="Zheng B."/>
        </authorList>
    </citation>
    <scope>NUCLEOTIDE SEQUENCE [LARGE SCALE GENOMIC DNA]</scope>
    <source>
        <strain evidence="20 21">8943</strain>
    </source>
</reference>
<organism evidence="20 21">
    <name type="scientific">Comamonas kerstersii</name>
    <dbReference type="NCBI Taxonomy" id="225992"/>
    <lineage>
        <taxon>Bacteria</taxon>
        <taxon>Pseudomonadati</taxon>
        <taxon>Pseudomonadota</taxon>
        <taxon>Betaproteobacteria</taxon>
        <taxon>Burkholderiales</taxon>
        <taxon>Comamonadaceae</taxon>
        <taxon>Comamonas</taxon>
    </lineage>
</organism>
<evidence type="ECO:0000256" key="13">
    <source>
        <dbReference type="ARBA" id="ARBA00023014"/>
    </source>
</evidence>
<evidence type="ECO:0000259" key="19">
    <source>
        <dbReference type="PROSITE" id="PS50110"/>
    </source>
</evidence>
<evidence type="ECO:0000256" key="16">
    <source>
        <dbReference type="PROSITE-ProRule" id="PRU00169"/>
    </source>
</evidence>
<keyword evidence="12" id="KW-0902">Two-component regulatory system</keyword>
<evidence type="ECO:0000256" key="11">
    <source>
        <dbReference type="ARBA" id="ARBA00023004"/>
    </source>
</evidence>
<dbReference type="PRINTS" id="PR00344">
    <property type="entry name" value="BCTRLSENSOR"/>
</dbReference>
<dbReference type="PANTHER" id="PTHR24421:SF59">
    <property type="entry name" value="OXYGEN SENSOR HISTIDINE KINASE NREB"/>
    <property type="match status" value="1"/>
</dbReference>
<dbReference type="Gene3D" id="3.40.50.2300">
    <property type="match status" value="1"/>
</dbReference>
<comment type="function">
    <text evidence="14">Member of the two-component regulatory system NreB/NreC involved in the control of dissimilatory nitrate/nitrite reduction in response to oxygen. NreB functions as a direct oxygen sensor histidine kinase which is autophosphorylated, in the absence of oxygen, probably at the conserved histidine residue, and transfers its phosphate group probably to a conserved aspartate residue of NreC. NreB/NreC activates the expression of the nitrate (narGHJI) and nitrite (nir) reductase operons, as well as the putative nitrate transporter gene narT.</text>
</comment>
<evidence type="ECO:0000256" key="2">
    <source>
        <dbReference type="ARBA" id="ARBA00001966"/>
    </source>
</evidence>
<keyword evidence="10" id="KW-0418">Kinase</keyword>
<dbReference type="CDD" id="cd00156">
    <property type="entry name" value="REC"/>
    <property type="match status" value="1"/>
</dbReference>
<dbReference type="Pfam" id="PF07730">
    <property type="entry name" value="HisKA_3"/>
    <property type="match status" value="1"/>
</dbReference>
<feature type="modified residue" description="4-aspartylphosphate" evidence="16">
    <location>
        <position position="67"/>
    </location>
</feature>
<dbReference type="InterPro" id="IPR011712">
    <property type="entry name" value="Sig_transdc_His_kin_sub3_dim/P"/>
</dbReference>
<dbReference type="GO" id="GO:0005737">
    <property type="term" value="C:cytoplasm"/>
    <property type="evidence" value="ECO:0007669"/>
    <property type="project" value="UniProtKB-SubCell"/>
</dbReference>
<dbReference type="Pfam" id="PF02518">
    <property type="entry name" value="HATPase_c"/>
    <property type="match status" value="1"/>
</dbReference>
<comment type="subcellular location">
    <subcellularLocation>
        <location evidence="3">Cytoplasm</location>
    </subcellularLocation>
</comment>
<dbReference type="SUPFAM" id="SSF55874">
    <property type="entry name" value="ATPase domain of HSP90 chaperone/DNA topoisomerase II/histidine kinase"/>
    <property type="match status" value="1"/>
</dbReference>
<dbReference type="Pfam" id="PF00072">
    <property type="entry name" value="Response_reg"/>
    <property type="match status" value="1"/>
</dbReference>
<sequence length="362" mass="39862">MIALPENGNPADKPLLVLHLEDSKADQRLAQITLSKSGLAFDIIHCDKLDEFLELLKTRRFDLVLADFYLLGFTALDAWEAARQLPHCPPFVLLSGAIGETAAVQAIRQGIADYLLKDDMARLPHVILRALEVHEARCAREKATQELERSERQLAELTEHLQNSIEQERAAIAREIHDDIGGSLTSVKFDLSWIERNTTDAGIQNHARAALEMLQHALGASQRIMMNLRPPVLDQGLVAGVQWLAENFERRTGIPTRLHAPSFIDVPADIQLVAYRTAQEALTNVGKYAQASAVHMDLSNAEGFLTLEVRDNGCGISPEQRNKPKAFGLRGLAERAKTVGGWLDVSSQVGKGTSIIVSVPLP</sequence>
<evidence type="ECO:0000256" key="15">
    <source>
        <dbReference type="ARBA" id="ARBA00030800"/>
    </source>
</evidence>
<evidence type="ECO:0000256" key="12">
    <source>
        <dbReference type="ARBA" id="ARBA00023012"/>
    </source>
</evidence>
<dbReference type="SUPFAM" id="SSF52172">
    <property type="entry name" value="CheY-like"/>
    <property type="match status" value="1"/>
</dbReference>
<evidence type="ECO:0000313" key="20">
    <source>
        <dbReference type="EMBL" id="AQZ97578.1"/>
    </source>
</evidence>
<dbReference type="Gene3D" id="3.30.565.10">
    <property type="entry name" value="Histidine kinase-like ATPase, C-terminal domain"/>
    <property type="match status" value="1"/>
</dbReference>
<dbReference type="GO" id="GO:0046872">
    <property type="term" value="F:metal ion binding"/>
    <property type="evidence" value="ECO:0007669"/>
    <property type="project" value="UniProtKB-KW"/>
</dbReference>
<dbReference type="GeneID" id="83038512"/>
<dbReference type="InterPro" id="IPR004358">
    <property type="entry name" value="Sig_transdc_His_kin-like_C"/>
</dbReference>
<evidence type="ECO:0000259" key="18">
    <source>
        <dbReference type="PROSITE" id="PS50109"/>
    </source>
</evidence>
<dbReference type="InterPro" id="IPR001789">
    <property type="entry name" value="Sig_transdc_resp-reg_receiver"/>
</dbReference>
<dbReference type="GO" id="GO:0016020">
    <property type="term" value="C:membrane"/>
    <property type="evidence" value="ECO:0007669"/>
    <property type="project" value="InterPro"/>
</dbReference>
<proteinExistence type="predicted"/>
<dbReference type="EC" id="2.7.13.3" evidence="4"/>
<keyword evidence="7" id="KW-0963">Cytoplasm</keyword>
<keyword evidence="8" id="KW-0808">Transferase</keyword>
<dbReference type="CDD" id="cd16917">
    <property type="entry name" value="HATPase_UhpB-NarQ-NarX-like"/>
    <property type="match status" value="1"/>
</dbReference>
<dbReference type="GO" id="GO:0046983">
    <property type="term" value="F:protein dimerization activity"/>
    <property type="evidence" value="ECO:0007669"/>
    <property type="project" value="InterPro"/>
</dbReference>
<dbReference type="PROSITE" id="PS50109">
    <property type="entry name" value="HIS_KIN"/>
    <property type="match status" value="1"/>
</dbReference>
<evidence type="ECO:0000256" key="4">
    <source>
        <dbReference type="ARBA" id="ARBA00012438"/>
    </source>
</evidence>
<evidence type="ECO:0000256" key="17">
    <source>
        <dbReference type="SAM" id="Coils"/>
    </source>
</evidence>
<accession>A0A1V0BCA8</accession>
<evidence type="ECO:0000256" key="3">
    <source>
        <dbReference type="ARBA" id="ARBA00004496"/>
    </source>
</evidence>
<keyword evidence="13" id="KW-0411">Iron-sulfur</keyword>
<dbReference type="GO" id="GO:0051539">
    <property type="term" value="F:4 iron, 4 sulfur cluster binding"/>
    <property type="evidence" value="ECO:0007669"/>
    <property type="project" value="UniProtKB-KW"/>
</dbReference>
<evidence type="ECO:0000256" key="6">
    <source>
        <dbReference type="ARBA" id="ARBA00022485"/>
    </source>
</evidence>
<dbReference type="AlphaFoldDB" id="A0A1V0BCA8"/>
<keyword evidence="9" id="KW-0479">Metal-binding</keyword>
<dbReference type="PROSITE" id="PS50110">
    <property type="entry name" value="RESPONSE_REGULATORY"/>
    <property type="match status" value="1"/>
</dbReference>
<dbReference type="KEGG" id="cke:B5M06_04170"/>
<feature type="domain" description="Response regulatory" evidence="19">
    <location>
        <begin position="16"/>
        <end position="132"/>
    </location>
</feature>
<dbReference type="Gene3D" id="1.20.5.1930">
    <property type="match status" value="1"/>
</dbReference>
<keyword evidence="17" id="KW-0175">Coiled coil</keyword>
<dbReference type="InterPro" id="IPR036890">
    <property type="entry name" value="HATPase_C_sf"/>
</dbReference>